<dbReference type="InterPro" id="IPR003459">
    <property type="entry name" value="Borrelia_plasmid_OrfA"/>
</dbReference>
<keyword evidence="1" id="KW-0614">Plasmid</keyword>
<protein>
    <submittedName>
        <fullName evidence="1">Borrelia ORF-A superfamily protein</fullName>
    </submittedName>
</protein>
<proteinExistence type="predicted"/>
<gene>
    <name evidence="1" type="ordered locus">BbuZS7_K17</name>
</gene>
<accession>A0A0H3C367</accession>
<dbReference type="AlphaFoldDB" id="A0A0H3C367"/>
<organism evidence="1 2">
    <name type="scientific">Borreliella burgdorferi (strain ZS7)</name>
    <name type="common">Borrelia burgdorferi</name>
    <dbReference type="NCBI Taxonomy" id="445985"/>
    <lineage>
        <taxon>Bacteria</taxon>
        <taxon>Pseudomonadati</taxon>
        <taxon>Spirochaetota</taxon>
        <taxon>Spirochaetia</taxon>
        <taxon>Spirochaetales</taxon>
        <taxon>Borreliaceae</taxon>
        <taxon>Borreliella</taxon>
    </lineage>
</organism>
<dbReference type="KEGG" id="bbz:BbuZS7_K17"/>
<dbReference type="RefSeq" id="WP_012614939.1">
    <property type="nucleotide sequence ID" value="NC_011778.1"/>
</dbReference>
<dbReference type="EMBL" id="CP001201">
    <property type="protein sequence ID" value="ACK74316.1"/>
    <property type="molecule type" value="Genomic_DNA"/>
</dbReference>
<evidence type="ECO:0000313" key="1">
    <source>
        <dbReference type="EMBL" id="ACK74316.1"/>
    </source>
</evidence>
<dbReference type="GeneID" id="56568472"/>
<name>A0A0H3C367_BORBZ</name>
<dbReference type="HOGENOM" id="CLU_833326_0_0_12"/>
<dbReference type="Proteomes" id="UP000006901">
    <property type="component" value="Plasmid ZS7_lp36"/>
</dbReference>
<sequence>MKAVIPSYSHQINTNKSNKLLSKDCKLKKIISVIIYLNKEFEKKYNESIHRIHFDPEKLKEIRVHHQGDILRVLNSNIHRENKKETTINTLRIDLRFLVKLKALEKRMLTFSNNFGEFRGKLCIYKASPIAYKLIDTYFSNTKSDLIKKVKKEKDVLREKKEHCKPQNITENITVYNKQYINIHNKNSIENSFLKKIKSIVSNTKNPIKTLKNTLLNYKDFKNYLKYDYEVKDIKEFFLSKLNIYKHKIHFMRKIAPYKTDFYTLAGEFKDIYTTKWKADKITSFSGHAGTIANNILSKILSKGLKFE</sequence>
<reference evidence="1 2" key="1">
    <citation type="journal article" date="2011" name="J. Bacteriol.">
        <title>Whole-genome sequences of thirteen isolates of Borrelia burgdorferi.</title>
        <authorList>
            <person name="Schutzer S.E."/>
            <person name="Fraser-Liggett C.M."/>
            <person name="Casjens S.R."/>
            <person name="Qiu W.G."/>
            <person name="Dunn J.J."/>
            <person name="Mongodin E.F."/>
            <person name="Luft B.J."/>
        </authorList>
    </citation>
    <scope>NUCLEOTIDE SEQUENCE [LARGE SCALE GENOMIC DNA]</scope>
    <source>
        <strain evidence="1 2">ZS7</strain>
        <plasmid evidence="1 2">ZS7_lp36</plasmid>
    </source>
</reference>
<dbReference type="Pfam" id="PF02414">
    <property type="entry name" value="Borrelia_orfA"/>
    <property type="match status" value="1"/>
</dbReference>
<geneLocation type="plasmid" evidence="1 2">
    <name>ZS7_lp36</name>
</geneLocation>
<evidence type="ECO:0000313" key="2">
    <source>
        <dbReference type="Proteomes" id="UP000006901"/>
    </source>
</evidence>